<accession>A0A9J5YI87</accession>
<protein>
    <submittedName>
        <fullName evidence="1">Uncharacterized protein</fullName>
    </submittedName>
</protein>
<dbReference type="AlphaFoldDB" id="A0A9J5YI87"/>
<gene>
    <name evidence="1" type="ORF">H5410_030080</name>
</gene>
<evidence type="ECO:0000313" key="1">
    <source>
        <dbReference type="EMBL" id="KAG5598710.1"/>
    </source>
</evidence>
<keyword evidence="2" id="KW-1185">Reference proteome</keyword>
<dbReference type="Proteomes" id="UP000824120">
    <property type="component" value="Chromosome 6"/>
</dbReference>
<sequence>MAEGTRMKQLDEKRARHDEQLTNLLNNQQDVRNTQTGIQGTLELIFDRLALERDPNRVPVEQ</sequence>
<reference evidence="1 2" key="1">
    <citation type="submission" date="2020-09" db="EMBL/GenBank/DDBJ databases">
        <title>De no assembly of potato wild relative species, Solanum commersonii.</title>
        <authorList>
            <person name="Cho K."/>
        </authorList>
    </citation>
    <scope>NUCLEOTIDE SEQUENCE [LARGE SCALE GENOMIC DNA]</scope>
    <source>
        <strain evidence="1">LZ3.2</strain>
        <tissue evidence="1">Leaf</tissue>
    </source>
</reference>
<evidence type="ECO:0000313" key="2">
    <source>
        <dbReference type="Proteomes" id="UP000824120"/>
    </source>
</evidence>
<organism evidence="1 2">
    <name type="scientific">Solanum commersonii</name>
    <name type="common">Commerson's wild potato</name>
    <name type="synonym">Commerson's nightshade</name>
    <dbReference type="NCBI Taxonomy" id="4109"/>
    <lineage>
        <taxon>Eukaryota</taxon>
        <taxon>Viridiplantae</taxon>
        <taxon>Streptophyta</taxon>
        <taxon>Embryophyta</taxon>
        <taxon>Tracheophyta</taxon>
        <taxon>Spermatophyta</taxon>
        <taxon>Magnoliopsida</taxon>
        <taxon>eudicotyledons</taxon>
        <taxon>Gunneridae</taxon>
        <taxon>Pentapetalae</taxon>
        <taxon>asterids</taxon>
        <taxon>lamiids</taxon>
        <taxon>Solanales</taxon>
        <taxon>Solanaceae</taxon>
        <taxon>Solanoideae</taxon>
        <taxon>Solaneae</taxon>
        <taxon>Solanum</taxon>
    </lineage>
</organism>
<dbReference type="OrthoDB" id="1305746at2759"/>
<comment type="caution">
    <text evidence="1">The sequence shown here is derived from an EMBL/GenBank/DDBJ whole genome shotgun (WGS) entry which is preliminary data.</text>
</comment>
<name>A0A9J5YI87_SOLCO</name>
<dbReference type="EMBL" id="JACXVP010000006">
    <property type="protein sequence ID" value="KAG5598710.1"/>
    <property type="molecule type" value="Genomic_DNA"/>
</dbReference>
<proteinExistence type="predicted"/>